<dbReference type="SUPFAM" id="SSF141571">
    <property type="entry name" value="Pentapeptide repeat-like"/>
    <property type="match status" value="1"/>
</dbReference>
<sequence length="489" mass="55450">MVDKSLQNDEKIIIDNPIGIELDFSNYPNVQIQSQEIKNSVLTGTYNRNHTIRPANIVISKMSRFCSQDGLLQYVDFKDSYISDSSFNNTAFDYGAIINCDFSGVTFNKCTFHNVSITGTDFTSARFIDCKLDHMVIESCRFKLCEFINCTTSNKLFEFCLFSETTFRSTNLQVQTIINNFGLTNSALDSCLIRNKSINEDYSILDEETLFNIEVSTELERFKLLYYLDDTIVTSGSDEFDKTFEPTSWVKTAQIPLTFTNLLSLYQEFLFDLYDKGTCCILPIIKLHSLTGTLIESQNLNKTALTAIYGIHMALASVVEEYLSLISHTARNLANPIIFLTSGPIDKNYYIDNLSPIFDDPRINIVEIRKHNSPNELFISWETIQAALPLIAIFLASRFKFEIKKLSKAASNDNVNSLVDKDTVSGCTQSLIPLDKCFQLQIGFDEKQAYLYGLKLKSIFPGDLLFELGLHISLKKVALLRKILLKILA</sequence>
<accession>A0A450UL45</accession>
<organism evidence="1">
    <name type="scientific">Candidatus Kentrum sp. LFY</name>
    <dbReference type="NCBI Taxonomy" id="2126342"/>
    <lineage>
        <taxon>Bacteria</taxon>
        <taxon>Pseudomonadati</taxon>
        <taxon>Pseudomonadota</taxon>
        <taxon>Gammaproteobacteria</taxon>
        <taxon>Candidatus Kentrum</taxon>
    </lineage>
</organism>
<dbReference type="EMBL" id="CAADFF010000043">
    <property type="protein sequence ID" value="VFJ93237.1"/>
    <property type="molecule type" value="Genomic_DNA"/>
</dbReference>
<dbReference type="Gene3D" id="2.160.20.80">
    <property type="entry name" value="E3 ubiquitin-protein ligase SopA"/>
    <property type="match status" value="1"/>
</dbReference>
<gene>
    <name evidence="1" type="ORF">BECKLFY1418B_GA0070995_104311</name>
</gene>
<dbReference type="AlphaFoldDB" id="A0A450UL45"/>
<evidence type="ECO:0000313" key="1">
    <source>
        <dbReference type="EMBL" id="VFJ93237.1"/>
    </source>
</evidence>
<reference evidence="1" key="1">
    <citation type="submission" date="2019-02" db="EMBL/GenBank/DDBJ databases">
        <authorList>
            <person name="Gruber-Vodicka R. H."/>
            <person name="Seah K. B. B."/>
        </authorList>
    </citation>
    <scope>NUCLEOTIDE SEQUENCE</scope>
    <source>
        <strain evidence="1">BECK_M7</strain>
    </source>
</reference>
<name>A0A450UL45_9GAMM</name>
<dbReference type="Pfam" id="PF00805">
    <property type="entry name" value="Pentapeptide"/>
    <property type="match status" value="1"/>
</dbReference>
<dbReference type="InterPro" id="IPR001646">
    <property type="entry name" value="5peptide_repeat"/>
</dbReference>
<proteinExistence type="predicted"/>
<protein>
    <submittedName>
        <fullName evidence="1">Pentapeptide repeat-containing protein</fullName>
    </submittedName>
</protein>